<dbReference type="CDD" id="cd04488">
    <property type="entry name" value="RecG_wedge_OBF"/>
    <property type="match status" value="1"/>
</dbReference>
<feature type="region of interest" description="Disordered" evidence="8">
    <location>
        <begin position="503"/>
        <end position="526"/>
    </location>
</feature>
<dbReference type="InterPro" id="IPR027417">
    <property type="entry name" value="P-loop_NTPase"/>
</dbReference>
<dbReference type="PANTHER" id="PTHR47964">
    <property type="entry name" value="ATP-DEPENDENT DNA HELICASE HOMOLOG RECG, CHLOROPLASTIC"/>
    <property type="match status" value="1"/>
</dbReference>
<dbReference type="SUPFAM" id="SSF50249">
    <property type="entry name" value="Nucleic acid-binding proteins"/>
    <property type="match status" value="1"/>
</dbReference>
<dbReference type="GO" id="GO:0006281">
    <property type="term" value="P:DNA repair"/>
    <property type="evidence" value="ECO:0007669"/>
    <property type="project" value="UniProtKB-KW"/>
</dbReference>
<sequence length="755" mass="83309">MSDSDLLGRPLERLIGPKTAKAFEEAFGYLTVADLLTHYPRRYIRRGELTAIDEIPVGSEATILAEILSVKVKKIPRRKGGILEVVVTDGQAKLLLTFFNQVWRERELKVGREGLFAGKITLFNGKRQLSHPEYQLIPDGDNVDGAIDEFAGRLIPIYPATSKLPSWKIEQSIEILLDQIADIDDLLPAEILESEKLIPYARALRQVHQPDDLQSASDAKRRLTFDEAFILQLILVKRREAIRRLHSHPILVGKGRGLVVRFDAALPFSLTAGQNRVWQEIAADLASEGPMYRLLQGEVGSGKTVLALRAMVAAADSAGQAALLAPTEVLATQHYRNLLSILGPLAEGGMLGSEVDALRVELLTGSIPQAEKKRIHDGLREGSIDLVIGTHALISEGVEFARLDLLVIDEQHRFGVEQRDALRERSENAPHILVMTATPIPRTVAMTVFGDLDVSILDELPQGRSPITTHVIPVLSKPHFLDRAWVRIREEVGKGRQAYVVAPRISSSSPAKRTDEKSEDPEKERAKQMRERVARLLAEELPDGIADGGDGESMASVEEFFEVLNDGALSGLRIAVLHGRMTPDEKDQTMSAFKSGEIDVLVSTTVIEVGVDVANATVMVILDADRFGVSQLHQLRGRVGRGSEPGLCLLVTRSEEESPSMQRLQAVASTLDGFELSRVDLEQRREGNVLGASQSGTRSHLRLLRVLEDEAMIIAARERATELLARDSHLDTVPALRDFVIRRERESDTAFVEKG</sequence>
<evidence type="ECO:0000256" key="8">
    <source>
        <dbReference type="SAM" id="MobiDB-lite"/>
    </source>
</evidence>
<organism evidence="11">
    <name type="scientific">freshwater metagenome</name>
    <dbReference type="NCBI Taxonomy" id="449393"/>
    <lineage>
        <taxon>unclassified sequences</taxon>
        <taxon>metagenomes</taxon>
        <taxon>ecological metagenomes</taxon>
    </lineage>
</organism>
<keyword evidence="5" id="KW-0067">ATP-binding</keyword>
<dbReference type="GO" id="GO:0016787">
    <property type="term" value="F:hydrolase activity"/>
    <property type="evidence" value="ECO:0007669"/>
    <property type="project" value="UniProtKB-KW"/>
</dbReference>
<keyword evidence="6" id="KW-0238">DNA-binding</keyword>
<dbReference type="InterPro" id="IPR011545">
    <property type="entry name" value="DEAD/DEAH_box_helicase_dom"/>
</dbReference>
<keyword evidence="3" id="KW-0378">Hydrolase</keyword>
<keyword evidence="2" id="KW-0227">DNA damage</keyword>
<dbReference type="InterPro" id="IPR033454">
    <property type="entry name" value="RecG_wedge"/>
</dbReference>
<evidence type="ECO:0000259" key="10">
    <source>
        <dbReference type="PROSITE" id="PS51194"/>
    </source>
</evidence>
<dbReference type="PROSITE" id="PS51194">
    <property type="entry name" value="HELICASE_CTER"/>
    <property type="match status" value="1"/>
</dbReference>
<accession>A0A6J6D7C8</accession>
<evidence type="ECO:0000256" key="2">
    <source>
        <dbReference type="ARBA" id="ARBA00022763"/>
    </source>
</evidence>
<dbReference type="SMART" id="SM00487">
    <property type="entry name" value="DEXDc"/>
    <property type="match status" value="1"/>
</dbReference>
<dbReference type="Pfam" id="PF17191">
    <property type="entry name" value="RecG_wedge"/>
    <property type="match status" value="1"/>
</dbReference>
<dbReference type="Pfam" id="PF00271">
    <property type="entry name" value="Helicase_C"/>
    <property type="match status" value="1"/>
</dbReference>
<evidence type="ECO:0000256" key="4">
    <source>
        <dbReference type="ARBA" id="ARBA00022806"/>
    </source>
</evidence>
<dbReference type="Gene3D" id="2.40.50.140">
    <property type="entry name" value="Nucleic acid-binding proteins"/>
    <property type="match status" value="1"/>
</dbReference>
<keyword evidence="1" id="KW-0547">Nucleotide-binding</keyword>
<dbReference type="GO" id="GO:0005524">
    <property type="term" value="F:ATP binding"/>
    <property type="evidence" value="ECO:0007669"/>
    <property type="project" value="UniProtKB-KW"/>
</dbReference>
<name>A0A6J6D7C8_9ZZZZ</name>
<gene>
    <name evidence="11" type="ORF">UFOPK1650_00079</name>
</gene>
<dbReference type="AlphaFoldDB" id="A0A6J6D7C8"/>
<evidence type="ECO:0000256" key="5">
    <source>
        <dbReference type="ARBA" id="ARBA00022840"/>
    </source>
</evidence>
<evidence type="ECO:0000256" key="1">
    <source>
        <dbReference type="ARBA" id="ARBA00022741"/>
    </source>
</evidence>
<feature type="domain" description="Helicase ATP-binding" evidence="9">
    <location>
        <begin position="284"/>
        <end position="457"/>
    </location>
</feature>
<evidence type="ECO:0000259" key="9">
    <source>
        <dbReference type="PROSITE" id="PS51192"/>
    </source>
</evidence>
<dbReference type="Pfam" id="PF00270">
    <property type="entry name" value="DEAD"/>
    <property type="match status" value="1"/>
</dbReference>
<dbReference type="SMART" id="SM00490">
    <property type="entry name" value="HELICc"/>
    <property type="match status" value="1"/>
</dbReference>
<dbReference type="PROSITE" id="PS51192">
    <property type="entry name" value="HELICASE_ATP_BIND_1"/>
    <property type="match status" value="1"/>
</dbReference>
<evidence type="ECO:0000256" key="7">
    <source>
        <dbReference type="ARBA" id="ARBA00023204"/>
    </source>
</evidence>
<dbReference type="EMBL" id="CAEZTJ010000004">
    <property type="protein sequence ID" value="CAB4559722.1"/>
    <property type="molecule type" value="Genomic_DNA"/>
</dbReference>
<evidence type="ECO:0000313" key="11">
    <source>
        <dbReference type="EMBL" id="CAB4559722.1"/>
    </source>
</evidence>
<dbReference type="InterPro" id="IPR001650">
    <property type="entry name" value="Helicase_C-like"/>
</dbReference>
<feature type="compositionally biased region" description="Basic and acidic residues" evidence="8">
    <location>
        <begin position="512"/>
        <end position="526"/>
    </location>
</feature>
<keyword evidence="7" id="KW-0234">DNA repair</keyword>
<reference evidence="11" key="1">
    <citation type="submission" date="2020-05" db="EMBL/GenBank/DDBJ databases">
        <authorList>
            <person name="Chiriac C."/>
            <person name="Salcher M."/>
            <person name="Ghai R."/>
            <person name="Kavagutti S V."/>
        </authorList>
    </citation>
    <scope>NUCLEOTIDE SEQUENCE</scope>
</reference>
<dbReference type="GO" id="GO:0003677">
    <property type="term" value="F:DNA binding"/>
    <property type="evidence" value="ECO:0007669"/>
    <property type="project" value="UniProtKB-KW"/>
</dbReference>
<feature type="domain" description="Helicase C-terminal" evidence="10">
    <location>
        <begin position="528"/>
        <end position="682"/>
    </location>
</feature>
<dbReference type="PANTHER" id="PTHR47964:SF1">
    <property type="entry name" value="ATP-DEPENDENT DNA HELICASE HOMOLOG RECG, CHLOROPLASTIC"/>
    <property type="match status" value="1"/>
</dbReference>
<dbReference type="InterPro" id="IPR012340">
    <property type="entry name" value="NA-bd_OB-fold"/>
</dbReference>
<dbReference type="InterPro" id="IPR014001">
    <property type="entry name" value="Helicase_ATP-bd"/>
</dbReference>
<dbReference type="Gene3D" id="3.40.50.300">
    <property type="entry name" value="P-loop containing nucleotide triphosphate hydrolases"/>
    <property type="match status" value="2"/>
</dbReference>
<evidence type="ECO:0000256" key="3">
    <source>
        <dbReference type="ARBA" id="ARBA00022801"/>
    </source>
</evidence>
<dbReference type="InterPro" id="IPR047112">
    <property type="entry name" value="RecG/Mfd"/>
</dbReference>
<evidence type="ECO:0000256" key="6">
    <source>
        <dbReference type="ARBA" id="ARBA00023125"/>
    </source>
</evidence>
<dbReference type="GO" id="GO:0003678">
    <property type="term" value="F:DNA helicase activity"/>
    <property type="evidence" value="ECO:0007669"/>
    <property type="project" value="TreeGrafter"/>
</dbReference>
<protein>
    <submittedName>
        <fullName evidence="11">Unannotated protein</fullName>
    </submittedName>
</protein>
<keyword evidence="4" id="KW-0347">Helicase</keyword>
<proteinExistence type="predicted"/>
<dbReference type="CDD" id="cd17992">
    <property type="entry name" value="DEXHc_RecG"/>
    <property type="match status" value="1"/>
</dbReference>
<dbReference type="SUPFAM" id="SSF52540">
    <property type="entry name" value="P-loop containing nucleoside triphosphate hydrolases"/>
    <property type="match status" value="2"/>
</dbReference>